<keyword evidence="5" id="KW-1185">Reference proteome</keyword>
<dbReference type="InParanoid" id="A0A1Y2BEY3"/>
<dbReference type="SMART" id="SM00212">
    <property type="entry name" value="UBCc"/>
    <property type="match status" value="1"/>
</dbReference>
<dbReference type="EMBL" id="MCFC01000007">
    <property type="protein sequence ID" value="ORY33100.1"/>
    <property type="molecule type" value="Genomic_DNA"/>
</dbReference>
<name>A0A1Y2BEY3_9TREE</name>
<protein>
    <submittedName>
        <fullName evidence="4">Ubiquitin-conjugating enzyme/RWD-like protein</fullName>
    </submittedName>
</protein>
<evidence type="ECO:0000256" key="2">
    <source>
        <dbReference type="SAM" id="MobiDB-lite"/>
    </source>
</evidence>
<dbReference type="AlphaFoldDB" id="A0A1Y2BEY3"/>
<dbReference type="Proteomes" id="UP000193986">
    <property type="component" value="Unassembled WGS sequence"/>
</dbReference>
<dbReference type="OrthoDB" id="6508832at2759"/>
<evidence type="ECO:0000256" key="1">
    <source>
        <dbReference type="ARBA" id="ARBA00022786"/>
    </source>
</evidence>
<evidence type="ECO:0000313" key="4">
    <source>
        <dbReference type="EMBL" id="ORY33100.1"/>
    </source>
</evidence>
<dbReference type="CDD" id="cd23807">
    <property type="entry name" value="UEV_UBE2V"/>
    <property type="match status" value="1"/>
</dbReference>
<dbReference type="FunCoup" id="A0A1Y2BEY3">
    <property type="interactions" value="773"/>
</dbReference>
<evidence type="ECO:0000313" key="5">
    <source>
        <dbReference type="Proteomes" id="UP000193986"/>
    </source>
</evidence>
<keyword evidence="1" id="KW-0833">Ubl conjugation pathway</keyword>
<dbReference type="PANTHER" id="PTHR24068">
    <property type="entry name" value="UBIQUITIN-CONJUGATING ENZYME E2"/>
    <property type="match status" value="1"/>
</dbReference>
<dbReference type="FunFam" id="3.10.110.10:FF:000026">
    <property type="entry name" value="Ubiquitin-conjugating enzyme E2 variant"/>
    <property type="match status" value="1"/>
</dbReference>
<dbReference type="Gene3D" id="3.10.110.10">
    <property type="entry name" value="Ubiquitin Conjugating Enzyme"/>
    <property type="match status" value="1"/>
</dbReference>
<dbReference type="Pfam" id="PF00179">
    <property type="entry name" value="UQ_con"/>
    <property type="match status" value="1"/>
</dbReference>
<gene>
    <name evidence="4" type="ORF">BCR39DRAFT_492106</name>
</gene>
<comment type="caution">
    <text evidence="4">The sequence shown here is derived from an EMBL/GenBank/DDBJ whole genome shotgun (WGS) entry which is preliminary data.</text>
</comment>
<dbReference type="InterPro" id="IPR000608">
    <property type="entry name" value="UBC"/>
</dbReference>
<organism evidence="4 5">
    <name type="scientific">Naematelia encephala</name>
    <dbReference type="NCBI Taxonomy" id="71784"/>
    <lineage>
        <taxon>Eukaryota</taxon>
        <taxon>Fungi</taxon>
        <taxon>Dikarya</taxon>
        <taxon>Basidiomycota</taxon>
        <taxon>Agaricomycotina</taxon>
        <taxon>Tremellomycetes</taxon>
        <taxon>Tremellales</taxon>
        <taxon>Naemateliaceae</taxon>
        <taxon>Naematelia</taxon>
    </lineage>
</organism>
<dbReference type="SUPFAM" id="SSF54495">
    <property type="entry name" value="UBC-like"/>
    <property type="match status" value="1"/>
</dbReference>
<sequence length="151" mass="16907">MAKMPRSFRLLSELEHGEKGIGDGSASYGLKDGDDLAMYEWNGTIIGPPHSAYENRIFSLSIYCGDKYPDVPPLVKFESKINLPCVDQNGLVNFSRVPSISTWKRDFTLETVLVELRRDMASPPNRKNPQPPEGSEFPPLDLAALARQRKV</sequence>
<evidence type="ECO:0000259" key="3">
    <source>
        <dbReference type="PROSITE" id="PS50127"/>
    </source>
</evidence>
<feature type="domain" description="UBC core" evidence="3">
    <location>
        <begin position="5"/>
        <end position="151"/>
    </location>
</feature>
<feature type="region of interest" description="Disordered" evidence="2">
    <location>
        <begin position="118"/>
        <end position="141"/>
    </location>
</feature>
<dbReference type="InterPro" id="IPR016135">
    <property type="entry name" value="UBQ-conjugating_enzyme/RWD"/>
</dbReference>
<proteinExistence type="predicted"/>
<reference evidence="4 5" key="1">
    <citation type="submission" date="2016-07" db="EMBL/GenBank/DDBJ databases">
        <title>Pervasive Adenine N6-methylation of Active Genes in Fungi.</title>
        <authorList>
            <consortium name="DOE Joint Genome Institute"/>
            <person name="Mondo S.J."/>
            <person name="Dannebaum R.O."/>
            <person name="Kuo R.C."/>
            <person name="Labutti K."/>
            <person name="Haridas S."/>
            <person name="Kuo A."/>
            <person name="Salamov A."/>
            <person name="Ahrendt S.R."/>
            <person name="Lipzen A."/>
            <person name="Sullivan W."/>
            <person name="Andreopoulos W.B."/>
            <person name="Clum A."/>
            <person name="Lindquist E."/>
            <person name="Daum C."/>
            <person name="Ramamoorthy G.K."/>
            <person name="Gryganskyi A."/>
            <person name="Culley D."/>
            <person name="Magnuson J.K."/>
            <person name="James T.Y."/>
            <person name="O'Malley M.A."/>
            <person name="Stajich J.E."/>
            <person name="Spatafora J.W."/>
            <person name="Visel A."/>
            <person name="Grigoriev I.V."/>
        </authorList>
    </citation>
    <scope>NUCLEOTIDE SEQUENCE [LARGE SCALE GENOMIC DNA]</scope>
    <source>
        <strain evidence="4 5">68-887.2</strain>
    </source>
</reference>
<accession>A0A1Y2BEY3</accession>
<dbReference type="PROSITE" id="PS50127">
    <property type="entry name" value="UBC_2"/>
    <property type="match status" value="1"/>
</dbReference>
<dbReference type="STRING" id="71784.A0A1Y2BEY3"/>
<dbReference type="GO" id="GO:0006301">
    <property type="term" value="P:DNA damage tolerance"/>
    <property type="evidence" value="ECO:0007669"/>
    <property type="project" value="UniProtKB-ARBA"/>
</dbReference>